<evidence type="ECO:0008006" key="3">
    <source>
        <dbReference type="Google" id="ProtNLM"/>
    </source>
</evidence>
<dbReference type="Gene3D" id="3.30.565.10">
    <property type="entry name" value="Histidine kinase-like ATPase, C-terminal domain"/>
    <property type="match status" value="1"/>
</dbReference>
<keyword evidence="2" id="KW-1185">Reference proteome</keyword>
<evidence type="ECO:0000313" key="2">
    <source>
        <dbReference type="Proteomes" id="UP001179181"/>
    </source>
</evidence>
<organism evidence="1 2">
    <name type="scientific">Dyadobacter arcticus</name>
    <dbReference type="NCBI Taxonomy" id="1078754"/>
    <lineage>
        <taxon>Bacteria</taxon>
        <taxon>Pseudomonadati</taxon>
        <taxon>Bacteroidota</taxon>
        <taxon>Cytophagia</taxon>
        <taxon>Cytophagales</taxon>
        <taxon>Spirosomataceae</taxon>
        <taxon>Dyadobacter</taxon>
    </lineage>
</organism>
<dbReference type="RefSeq" id="WP_167271071.1">
    <property type="nucleotide sequence ID" value="NZ_JAASQJ010000003.1"/>
</dbReference>
<name>A0ABX0UPR1_9BACT</name>
<sequence>MNGYSDRFETIFKCDLEAVSDKVNLCIAHIEQSAAGNNIGLGVITRTKWVITEMLTNAIKHSDVEECLLTIRMNATQLLFEKKDNGNPLSLHRCDEDKKIVWPLESASFPKKIQVSHNGSESLWAVADDANHVIFYIQEIGDPAMPALLKDTNEHFGLLILTKASDTFEYHYEPESATNRFLSTFNLQAI</sequence>
<dbReference type="EMBL" id="JAASQJ010000003">
    <property type="protein sequence ID" value="NIJ53655.1"/>
    <property type="molecule type" value="Genomic_DNA"/>
</dbReference>
<gene>
    <name evidence="1" type="ORF">FHS68_002837</name>
</gene>
<comment type="caution">
    <text evidence="1">The sequence shown here is derived from an EMBL/GenBank/DDBJ whole genome shotgun (WGS) entry which is preliminary data.</text>
</comment>
<dbReference type="InterPro" id="IPR036890">
    <property type="entry name" value="HATPase_C_sf"/>
</dbReference>
<dbReference type="Proteomes" id="UP001179181">
    <property type="component" value="Unassembled WGS sequence"/>
</dbReference>
<accession>A0ABX0UPR1</accession>
<proteinExistence type="predicted"/>
<protein>
    <recommendedName>
        <fullName evidence="3">Anti-sigma regulatory factor (Ser/Thr protein kinase)</fullName>
    </recommendedName>
</protein>
<dbReference type="SUPFAM" id="SSF55874">
    <property type="entry name" value="ATPase domain of HSP90 chaperone/DNA topoisomerase II/histidine kinase"/>
    <property type="match status" value="1"/>
</dbReference>
<evidence type="ECO:0000313" key="1">
    <source>
        <dbReference type="EMBL" id="NIJ53655.1"/>
    </source>
</evidence>
<reference evidence="1 2" key="1">
    <citation type="submission" date="2020-03" db="EMBL/GenBank/DDBJ databases">
        <title>Genomic Encyclopedia of Type Strains, Phase IV (KMG-IV): sequencing the most valuable type-strain genomes for metagenomic binning, comparative biology and taxonomic classification.</title>
        <authorList>
            <person name="Goeker M."/>
        </authorList>
    </citation>
    <scope>NUCLEOTIDE SEQUENCE [LARGE SCALE GENOMIC DNA]</scope>
    <source>
        <strain evidence="1 2">DSM 102865</strain>
    </source>
</reference>